<name>A0A6J4HNM5_9SPHI</name>
<accession>A0A6J4HNM5</accession>
<dbReference type="Gene3D" id="1.20.1440.20">
    <property type="entry name" value="LemA-like domain"/>
    <property type="match status" value="1"/>
</dbReference>
<sequence>MVKEPLKSWRTGLLLPLVGALLLAGCKPKADNTATGQPTVRVDSLRSVLASLNDSVDVTWREMLDSDAQKLRHIDTLLKRIEGTGQYDKALFNRATSIRASLAARRYERPEDLTSAQIDAYDAATDSLISTVATVYERLPNPERCPDCEALRGRIQETDEAVLPYRLRYDQHAEAYNRFLNQNRAALRQGEDAADSLRARPLFRLSQ</sequence>
<reference evidence="1" key="1">
    <citation type="submission" date="2020-02" db="EMBL/GenBank/DDBJ databases">
        <authorList>
            <person name="Meier V. D."/>
        </authorList>
    </citation>
    <scope>NUCLEOTIDE SEQUENCE</scope>
    <source>
        <strain evidence="1">AVDCRST_MAG56</strain>
    </source>
</reference>
<gene>
    <name evidence="1" type="ORF">AVDCRST_MAG56-784</name>
</gene>
<proteinExistence type="predicted"/>
<protein>
    <recommendedName>
        <fullName evidence="2">LemA family protein</fullName>
    </recommendedName>
</protein>
<dbReference type="SUPFAM" id="SSF140478">
    <property type="entry name" value="LemA-like"/>
    <property type="match status" value="1"/>
</dbReference>
<evidence type="ECO:0000313" key="1">
    <source>
        <dbReference type="EMBL" id="CAA9227427.1"/>
    </source>
</evidence>
<dbReference type="AlphaFoldDB" id="A0A6J4HNM5"/>
<dbReference type="PROSITE" id="PS51257">
    <property type="entry name" value="PROKAR_LIPOPROTEIN"/>
    <property type="match status" value="1"/>
</dbReference>
<dbReference type="InterPro" id="IPR023353">
    <property type="entry name" value="LemA-like_dom_sf"/>
</dbReference>
<dbReference type="EMBL" id="CADCTQ010000068">
    <property type="protein sequence ID" value="CAA9227427.1"/>
    <property type="molecule type" value="Genomic_DNA"/>
</dbReference>
<evidence type="ECO:0008006" key="2">
    <source>
        <dbReference type="Google" id="ProtNLM"/>
    </source>
</evidence>
<organism evidence="1">
    <name type="scientific">uncultured Cytophagales bacterium</name>
    <dbReference type="NCBI Taxonomy" id="158755"/>
    <lineage>
        <taxon>Bacteria</taxon>
        <taxon>Pseudomonadati</taxon>
        <taxon>Bacteroidota</taxon>
        <taxon>Sphingobacteriia</taxon>
        <taxon>Sphingobacteriales</taxon>
        <taxon>environmental samples</taxon>
    </lineage>
</organism>